<dbReference type="RefSeq" id="WP_115996045.1">
    <property type="nucleotide sequence ID" value="NZ_QRDY01000047.1"/>
</dbReference>
<proteinExistence type="predicted"/>
<dbReference type="InterPro" id="IPR035069">
    <property type="entry name" value="TTHA1013/TTHA0281-like"/>
</dbReference>
<evidence type="ECO:0000313" key="2">
    <source>
        <dbReference type="Proteomes" id="UP000256869"/>
    </source>
</evidence>
<dbReference type="Proteomes" id="UP000256869">
    <property type="component" value="Unassembled WGS sequence"/>
</dbReference>
<evidence type="ECO:0000313" key="1">
    <source>
        <dbReference type="EMBL" id="RED51139.1"/>
    </source>
</evidence>
<dbReference type="EMBL" id="QRDY01000047">
    <property type="protein sequence ID" value="RED51139.1"/>
    <property type="molecule type" value="Genomic_DNA"/>
</dbReference>
<accession>A0A3D9HNT8</accession>
<organism evidence="1 2">
    <name type="scientific">Cohnella lupini</name>
    <dbReference type="NCBI Taxonomy" id="1294267"/>
    <lineage>
        <taxon>Bacteria</taxon>
        <taxon>Bacillati</taxon>
        <taxon>Bacillota</taxon>
        <taxon>Bacilli</taxon>
        <taxon>Bacillales</taxon>
        <taxon>Paenibacillaceae</taxon>
        <taxon>Cohnella</taxon>
    </lineage>
</organism>
<dbReference type="SUPFAM" id="SSF143100">
    <property type="entry name" value="TTHA1013/TTHA0281-like"/>
    <property type="match status" value="1"/>
</dbReference>
<name>A0A3D9HNT8_9BACL</name>
<protein>
    <submittedName>
        <fullName evidence="1">Uncharacterized protein</fullName>
    </submittedName>
</protein>
<keyword evidence="2" id="KW-1185">Reference proteome</keyword>
<dbReference type="AlphaFoldDB" id="A0A3D9HNT8"/>
<gene>
    <name evidence="1" type="ORF">DFP95_14710</name>
</gene>
<comment type="caution">
    <text evidence="1">The sequence shown here is derived from an EMBL/GenBank/DDBJ whole genome shotgun (WGS) entry which is preliminary data.</text>
</comment>
<sequence length="60" mass="6844">MLTDIEYYRGLSYTVEYLFVSDDPGYPDGYFYGGIVELDACKTDGATLEEFLSDLEVVKR</sequence>
<reference evidence="1 2" key="1">
    <citation type="submission" date="2018-07" db="EMBL/GenBank/DDBJ databases">
        <title>Genomic Encyclopedia of Type Strains, Phase III (KMG-III): the genomes of soil and plant-associated and newly described type strains.</title>
        <authorList>
            <person name="Whitman W."/>
        </authorList>
    </citation>
    <scope>NUCLEOTIDE SEQUENCE [LARGE SCALE GENOMIC DNA]</scope>
    <source>
        <strain evidence="1 2">CECT 8236</strain>
    </source>
</reference>